<evidence type="ECO:0000313" key="6">
    <source>
        <dbReference type="Proteomes" id="UP001341259"/>
    </source>
</evidence>
<sequence>MAARKRSSQGMAHVPTSDPALLPQQRGAAGAVAQRPTTISPKVAVALHDGYYGCTSGTGFSNRAFLTALTRNLPTGRLLVMPVHIPRSDASHDPAWVAETEGILRRVGAEVVPVPGGRAATATLAGCEALCGRVTEIAREHLANAPMAQLIGLDIPFIGLGSHRRADDPFGLLLVPRSTSEIASPEDRRRIRWEHKGLTGAVNGGAHVAAISHHMRGHLEQVYGIPRHAVVDLPNGLLLSDHEEVAPLPLPPGAEAGFLLAMGRAVESKGFEDLLEALRLLDAQGDRLPHLVLAPTTHAEALTDYQRRLQEMVRHYAIDATFLPRFSPRYRAWLRSPALRGVVVPSRAEPFGRIPLEAFASGAAPVIATRAGGLTETVVDGMTGFTAEARDPEDLARTIRRALHSSSREREHMRARSRALLAARHDYESTILSYLRHYTPWALALSTAARGGV</sequence>
<dbReference type="EMBL" id="CP107906">
    <property type="protein sequence ID" value="WUG92660.1"/>
    <property type="molecule type" value="Genomic_DNA"/>
</dbReference>
<name>A0ABZ1NM15_STRVL</name>
<dbReference type="CDD" id="cd03801">
    <property type="entry name" value="GT4_PimA-like"/>
    <property type="match status" value="1"/>
</dbReference>
<keyword evidence="2" id="KW-0808">Transferase</keyword>
<gene>
    <name evidence="5" type="ORF">OHB29_06285</name>
</gene>
<reference evidence="5 6" key="1">
    <citation type="submission" date="2022-10" db="EMBL/GenBank/DDBJ databases">
        <title>The complete genomes of actinobacterial strains from the NBC collection.</title>
        <authorList>
            <person name="Joergensen T.S."/>
            <person name="Alvarez Arevalo M."/>
            <person name="Sterndorff E.B."/>
            <person name="Faurdal D."/>
            <person name="Vuksanovic O."/>
            <person name="Mourched A.-S."/>
            <person name="Charusanti P."/>
            <person name="Shaw S."/>
            <person name="Blin K."/>
            <person name="Weber T."/>
        </authorList>
    </citation>
    <scope>NUCLEOTIDE SEQUENCE [LARGE SCALE GENOMIC DNA]</scope>
    <source>
        <strain evidence="5 6">NBC_00456</strain>
    </source>
</reference>
<evidence type="ECO:0000256" key="3">
    <source>
        <dbReference type="SAM" id="MobiDB-lite"/>
    </source>
</evidence>
<proteinExistence type="predicted"/>
<evidence type="ECO:0000256" key="1">
    <source>
        <dbReference type="ARBA" id="ARBA00021292"/>
    </source>
</evidence>
<accession>A0ABZ1NM15</accession>
<evidence type="ECO:0000256" key="2">
    <source>
        <dbReference type="ARBA" id="ARBA00022679"/>
    </source>
</evidence>
<dbReference type="InterPro" id="IPR001296">
    <property type="entry name" value="Glyco_trans_1"/>
</dbReference>
<keyword evidence="6" id="KW-1185">Reference proteome</keyword>
<dbReference type="RefSeq" id="WP_328337074.1">
    <property type="nucleotide sequence ID" value="NZ_CP107906.1"/>
</dbReference>
<feature type="region of interest" description="Disordered" evidence="3">
    <location>
        <begin position="1"/>
        <end position="35"/>
    </location>
</feature>
<dbReference type="Gene3D" id="3.40.50.2000">
    <property type="entry name" value="Glycogen Phosphorylase B"/>
    <property type="match status" value="1"/>
</dbReference>
<feature type="compositionally biased region" description="Low complexity" evidence="3">
    <location>
        <begin position="24"/>
        <end position="35"/>
    </location>
</feature>
<evidence type="ECO:0000313" key="5">
    <source>
        <dbReference type="EMBL" id="WUG92660.1"/>
    </source>
</evidence>
<dbReference type="PANTHER" id="PTHR12526:SF630">
    <property type="entry name" value="GLYCOSYLTRANSFERASE"/>
    <property type="match status" value="1"/>
</dbReference>
<dbReference type="PANTHER" id="PTHR12526">
    <property type="entry name" value="GLYCOSYLTRANSFERASE"/>
    <property type="match status" value="1"/>
</dbReference>
<organism evidence="5 6">
    <name type="scientific">Streptomyces violaceus</name>
    <name type="common">Streptomyces venezuelae</name>
    <dbReference type="NCBI Taxonomy" id="1936"/>
    <lineage>
        <taxon>Bacteria</taxon>
        <taxon>Bacillati</taxon>
        <taxon>Actinomycetota</taxon>
        <taxon>Actinomycetes</taxon>
        <taxon>Kitasatosporales</taxon>
        <taxon>Streptomycetaceae</taxon>
        <taxon>Streptomyces</taxon>
    </lineage>
</organism>
<dbReference type="Pfam" id="PF00534">
    <property type="entry name" value="Glycos_transf_1"/>
    <property type="match status" value="1"/>
</dbReference>
<dbReference type="Proteomes" id="UP001341259">
    <property type="component" value="Chromosome"/>
</dbReference>
<evidence type="ECO:0000259" key="4">
    <source>
        <dbReference type="Pfam" id="PF00534"/>
    </source>
</evidence>
<protein>
    <recommendedName>
        <fullName evidence="1">D-inositol 3-phosphate glycosyltransferase</fullName>
    </recommendedName>
</protein>
<dbReference type="SUPFAM" id="SSF53756">
    <property type="entry name" value="UDP-Glycosyltransferase/glycogen phosphorylase"/>
    <property type="match status" value="1"/>
</dbReference>
<feature type="domain" description="Glycosyl transferase family 1" evidence="4">
    <location>
        <begin position="258"/>
        <end position="418"/>
    </location>
</feature>